<sequence>MIVVEIKIIKERYNTEIAFLVLCCRVFLKTADKEVLVSFIADSRINWKKVYDLSTVHRIRPLVFNVLFPVKELVEEETFILFRSFCMNFSSRIFSRKVECDRITNILRQQGIHTHPYKGFDLAAFIYKDISLRECADIDVIIAEKDIIPVVDILKNEGYEMGNKDFYNRFPKQYYQQHKDVCFDKKGAFGGTFNFEFHFRLSKYSMNTNVLFSQLLGDDYLSPEREYDYKDYYKLLLINNGVSDYYPTLRSLLDLTFFNAEEPGPELERFDLLGRILSGHLFNTPFPLYDAANDQSLNYTSRFLLNELLGKQKTKKADFLRNVYLDFRFSNNMRLKLTTLLLALRFLIAPNGNDISGMRLPFYFLYYFTKVFRLTTRLLIRFAGIEGNN</sequence>
<name>A0A6N8JAM3_9BACT</name>
<evidence type="ECO:0000313" key="1">
    <source>
        <dbReference type="EMBL" id="MVT42014.1"/>
    </source>
</evidence>
<dbReference type="InterPro" id="IPR039498">
    <property type="entry name" value="NTP_transf_5"/>
</dbReference>
<protein>
    <recommendedName>
        <fullName evidence="3">Nucleotidyltransferase family protein</fullName>
    </recommendedName>
</protein>
<reference evidence="1 2" key="1">
    <citation type="submission" date="2019-12" db="EMBL/GenBank/DDBJ databases">
        <title>The draft genomic sequence of strain Chitinophaga oryziterrae JCM 16595.</title>
        <authorList>
            <person name="Zhang X."/>
        </authorList>
    </citation>
    <scope>NUCLEOTIDE SEQUENCE [LARGE SCALE GENOMIC DNA]</scope>
    <source>
        <strain evidence="1 2">JCM 16595</strain>
    </source>
</reference>
<dbReference type="EMBL" id="WRXO01000004">
    <property type="protein sequence ID" value="MVT42014.1"/>
    <property type="molecule type" value="Genomic_DNA"/>
</dbReference>
<evidence type="ECO:0008006" key="3">
    <source>
        <dbReference type="Google" id="ProtNLM"/>
    </source>
</evidence>
<dbReference type="AlphaFoldDB" id="A0A6N8JAM3"/>
<proteinExistence type="predicted"/>
<dbReference type="Pfam" id="PF14907">
    <property type="entry name" value="NTP_transf_5"/>
    <property type="match status" value="1"/>
</dbReference>
<evidence type="ECO:0000313" key="2">
    <source>
        <dbReference type="Proteomes" id="UP000468388"/>
    </source>
</evidence>
<accession>A0A6N8JAM3</accession>
<dbReference type="Proteomes" id="UP000468388">
    <property type="component" value="Unassembled WGS sequence"/>
</dbReference>
<comment type="caution">
    <text evidence="1">The sequence shown here is derived from an EMBL/GenBank/DDBJ whole genome shotgun (WGS) entry which is preliminary data.</text>
</comment>
<gene>
    <name evidence="1" type="ORF">GO495_15590</name>
</gene>
<keyword evidence="2" id="KW-1185">Reference proteome</keyword>
<organism evidence="1 2">
    <name type="scientific">Chitinophaga oryziterrae</name>
    <dbReference type="NCBI Taxonomy" id="1031224"/>
    <lineage>
        <taxon>Bacteria</taxon>
        <taxon>Pseudomonadati</taxon>
        <taxon>Bacteroidota</taxon>
        <taxon>Chitinophagia</taxon>
        <taxon>Chitinophagales</taxon>
        <taxon>Chitinophagaceae</taxon>
        <taxon>Chitinophaga</taxon>
    </lineage>
</organism>